<evidence type="ECO:0000313" key="2">
    <source>
        <dbReference type="Proteomes" id="UP000709295"/>
    </source>
</evidence>
<keyword evidence="2" id="KW-1185">Reference proteome</keyword>
<evidence type="ECO:0008006" key="3">
    <source>
        <dbReference type="Google" id="ProtNLM"/>
    </source>
</evidence>
<accession>A0A8J5MGK3</accession>
<reference evidence="1" key="1">
    <citation type="submission" date="2021-01" db="EMBL/GenBank/DDBJ databases">
        <title>Phytophthora aleatoria, a newly-described species from Pinus radiata is distinct from Phytophthora cactorum isolates based on comparative genomics.</title>
        <authorList>
            <person name="Mcdougal R."/>
            <person name="Panda P."/>
            <person name="Williams N."/>
            <person name="Studholme D.J."/>
        </authorList>
    </citation>
    <scope>NUCLEOTIDE SEQUENCE</scope>
    <source>
        <strain evidence="1">NZFS 4037</strain>
    </source>
</reference>
<evidence type="ECO:0000313" key="1">
    <source>
        <dbReference type="EMBL" id="KAG6965689.1"/>
    </source>
</evidence>
<name>A0A8J5MGK3_9STRA</name>
<dbReference type="Proteomes" id="UP000709295">
    <property type="component" value="Unassembled WGS sequence"/>
</dbReference>
<sequence length="187" mass="21525">MKLRPQGRPRTTRQLTQKLSATRAYHQTRKKYASNLNVIKEWIHDHLSKEESNTNRVFDGSGDINLVEFTPGYIEKFLVYKRRGARTATLGGYRSAIKDLYRLKRIALPVEYGDDMKQLFSGMKRLEAELNQSSTPKTSGKQPRTDSLYNELCESTLMLCDSDFSVEFDVQIHFCPNPSNPACIRKI</sequence>
<dbReference type="EMBL" id="JAENGY010000330">
    <property type="protein sequence ID" value="KAG6965689.1"/>
    <property type="molecule type" value="Genomic_DNA"/>
</dbReference>
<gene>
    <name evidence="1" type="ORF">JG688_00007091</name>
</gene>
<comment type="caution">
    <text evidence="1">The sequence shown here is derived from an EMBL/GenBank/DDBJ whole genome shotgun (WGS) entry which is preliminary data.</text>
</comment>
<organism evidence="1 2">
    <name type="scientific">Phytophthora aleatoria</name>
    <dbReference type="NCBI Taxonomy" id="2496075"/>
    <lineage>
        <taxon>Eukaryota</taxon>
        <taxon>Sar</taxon>
        <taxon>Stramenopiles</taxon>
        <taxon>Oomycota</taxon>
        <taxon>Peronosporomycetes</taxon>
        <taxon>Peronosporales</taxon>
        <taxon>Peronosporaceae</taxon>
        <taxon>Phytophthora</taxon>
    </lineage>
</organism>
<protein>
    <recommendedName>
        <fullName evidence="3">Core-binding (CB) domain-containing protein</fullName>
    </recommendedName>
</protein>
<dbReference type="AlphaFoldDB" id="A0A8J5MGK3"/>
<proteinExistence type="predicted"/>